<organism evidence="1 2">
    <name type="scientific">Somion occarium</name>
    <dbReference type="NCBI Taxonomy" id="3059160"/>
    <lineage>
        <taxon>Eukaryota</taxon>
        <taxon>Fungi</taxon>
        <taxon>Dikarya</taxon>
        <taxon>Basidiomycota</taxon>
        <taxon>Agaricomycotina</taxon>
        <taxon>Agaricomycetes</taxon>
        <taxon>Polyporales</taxon>
        <taxon>Cerrenaceae</taxon>
        <taxon>Somion</taxon>
    </lineage>
</organism>
<dbReference type="EMBL" id="OZ037944">
    <property type="protein sequence ID" value="CAL1696161.1"/>
    <property type="molecule type" value="Genomic_DNA"/>
</dbReference>
<dbReference type="Proteomes" id="UP001497453">
    <property type="component" value="Chromosome 1"/>
</dbReference>
<gene>
    <name evidence="1" type="ORF">GFSPODELE1_LOCUS1069</name>
</gene>
<proteinExistence type="predicted"/>
<name>A0ABP1CKE8_9APHY</name>
<keyword evidence="2" id="KW-1185">Reference proteome</keyword>
<sequence>MPKLDTVLAGSEDAVSLDKDTSESVGEVPVADGGGADVLLRLWKMVPIVVELLINGW</sequence>
<accession>A0ABP1CKE8</accession>
<evidence type="ECO:0000313" key="2">
    <source>
        <dbReference type="Proteomes" id="UP001497453"/>
    </source>
</evidence>
<reference evidence="2" key="1">
    <citation type="submission" date="2024-04" db="EMBL/GenBank/DDBJ databases">
        <authorList>
            <person name="Shaw F."/>
            <person name="Minotto A."/>
        </authorList>
    </citation>
    <scope>NUCLEOTIDE SEQUENCE [LARGE SCALE GENOMIC DNA]</scope>
</reference>
<protein>
    <submittedName>
        <fullName evidence="1">Uncharacterized protein</fullName>
    </submittedName>
</protein>
<evidence type="ECO:0000313" key="1">
    <source>
        <dbReference type="EMBL" id="CAL1696161.1"/>
    </source>
</evidence>